<evidence type="ECO:0000313" key="2">
    <source>
        <dbReference type="Proteomes" id="UP000092993"/>
    </source>
</evidence>
<dbReference type="InterPro" id="IPR036047">
    <property type="entry name" value="F-box-like_dom_sf"/>
</dbReference>
<organism evidence="1 2">
    <name type="scientific">Grifola frondosa</name>
    <name type="common">Maitake</name>
    <name type="synonym">Polyporus frondosus</name>
    <dbReference type="NCBI Taxonomy" id="5627"/>
    <lineage>
        <taxon>Eukaryota</taxon>
        <taxon>Fungi</taxon>
        <taxon>Dikarya</taxon>
        <taxon>Basidiomycota</taxon>
        <taxon>Agaricomycotina</taxon>
        <taxon>Agaricomycetes</taxon>
        <taxon>Polyporales</taxon>
        <taxon>Grifolaceae</taxon>
        <taxon>Grifola</taxon>
    </lineage>
</organism>
<comment type="caution">
    <text evidence="1">The sequence shown here is derived from an EMBL/GenBank/DDBJ whole genome shotgun (WGS) entry which is preliminary data.</text>
</comment>
<dbReference type="EMBL" id="LUGG01000019">
    <property type="protein sequence ID" value="OBZ68708.1"/>
    <property type="molecule type" value="Genomic_DNA"/>
</dbReference>
<reference evidence="1 2" key="1">
    <citation type="submission" date="2016-03" db="EMBL/GenBank/DDBJ databases">
        <title>Whole genome sequencing of Grifola frondosa 9006-11.</title>
        <authorList>
            <person name="Min B."/>
            <person name="Park H."/>
            <person name="Kim J.-G."/>
            <person name="Cho H."/>
            <person name="Oh Y.-L."/>
            <person name="Kong W.-S."/>
            <person name="Choi I.-G."/>
        </authorList>
    </citation>
    <scope>NUCLEOTIDE SEQUENCE [LARGE SCALE GENOMIC DNA]</scope>
    <source>
        <strain evidence="1 2">9006-11</strain>
    </source>
</reference>
<dbReference type="AlphaFoldDB" id="A0A1C7LW15"/>
<dbReference type="Proteomes" id="UP000092993">
    <property type="component" value="Unassembled WGS sequence"/>
</dbReference>
<name>A0A1C7LW15_GRIFR</name>
<accession>A0A1C7LW15</accession>
<dbReference type="OrthoDB" id="3055280at2759"/>
<protein>
    <recommendedName>
        <fullName evidence="3">F-box domain-containing protein</fullName>
    </recommendedName>
</protein>
<evidence type="ECO:0000313" key="1">
    <source>
        <dbReference type="EMBL" id="OBZ68708.1"/>
    </source>
</evidence>
<evidence type="ECO:0008006" key="3">
    <source>
        <dbReference type="Google" id="ProtNLM"/>
    </source>
</evidence>
<proteinExistence type="predicted"/>
<dbReference type="SUPFAM" id="SSF81383">
    <property type="entry name" value="F-box domain"/>
    <property type="match status" value="1"/>
</dbReference>
<gene>
    <name evidence="1" type="ORF">A0H81_11058</name>
</gene>
<keyword evidence="2" id="KW-1185">Reference proteome</keyword>
<dbReference type="OMA" id="CSARETH"/>
<sequence length="368" mass="42072">MDNEDIDHNGRSELLDSFFSPYTDDDEQNSKDFTYIVAMDDTDSYVHRNWNATIEELMSMAREHVRAVPDLSPEHCWERPQKYISSSTGKEYEVDPEHDSPCMLVNTSALRILTLAAPRLTIQRLWVLDHLMRDQYKYASEIRYGFSWGSFWQEFQLHSEGDDPALDEMVRKVVMRGKAEEADIKEMMFGKGHMYVLMNPDVFPVKEAYALGRRAGLAQLSQSLPENISKDVSSGKHTLSGLPFDILLLICHQLPLPSLLIFCTLCRSLLRALVLHLDSAVHASMKLYEPWHIPPPTGIFPKGHNQKWFDEEHVAASASSGGDSAQPFPWLGYARACRTSASMKNRRRLWDVARQLEKLADERGVPEE</sequence>